<dbReference type="EMBL" id="BJCD01000030">
    <property type="protein sequence ID" value="GDZ92910.1"/>
    <property type="molecule type" value="Genomic_DNA"/>
</dbReference>
<dbReference type="AlphaFoldDB" id="A0A4P5ZA79"/>
<dbReference type="Gene3D" id="3.10.450.530">
    <property type="entry name" value="Ribonuclease toxin, BrnT, of type II toxin-antitoxin system"/>
    <property type="match status" value="1"/>
</dbReference>
<organism evidence="1 2">
    <name type="scientific">Planktothrix agardhii CCAP 1459/11A</name>
    <dbReference type="NCBI Taxonomy" id="282420"/>
    <lineage>
        <taxon>Bacteria</taxon>
        <taxon>Bacillati</taxon>
        <taxon>Cyanobacteriota</taxon>
        <taxon>Cyanophyceae</taxon>
        <taxon>Oscillatoriophycideae</taxon>
        <taxon>Oscillatoriales</taxon>
        <taxon>Microcoleaceae</taxon>
        <taxon>Planktothrix</taxon>
    </lineage>
</organism>
<sequence>MKIFLWNDDKNNQLLAERGICFTDAIQAISQGNLLDVIEHHNQQKYPNQKIFIIKIKEYVYLVPFVENDTEIFLKTIIPSRKMTKKYLGV</sequence>
<protein>
    <recommendedName>
        <fullName evidence="3">Toxin</fullName>
    </recommendedName>
</protein>
<evidence type="ECO:0008006" key="3">
    <source>
        <dbReference type="Google" id="ProtNLM"/>
    </source>
</evidence>
<dbReference type="RefSeq" id="WP_141293453.1">
    <property type="nucleotide sequence ID" value="NZ_BJCD01000030.1"/>
</dbReference>
<name>A0A4P5ZA79_PLAAG</name>
<comment type="caution">
    <text evidence="1">The sequence shown here is derived from an EMBL/GenBank/DDBJ whole genome shotgun (WGS) entry which is preliminary data.</text>
</comment>
<evidence type="ECO:0000313" key="1">
    <source>
        <dbReference type="EMBL" id="GDZ92910.1"/>
    </source>
</evidence>
<accession>A0A4P5ZA79</accession>
<reference evidence="2" key="1">
    <citation type="submission" date="2019-02" db="EMBL/GenBank/DDBJ databases">
        <title>Draft genome sequence of Planktothrix agardhii NIES-905.</title>
        <authorList>
            <person name="Yamaguchi H."/>
            <person name="Suzuki S."/>
            <person name="Kawachi M."/>
        </authorList>
    </citation>
    <scope>NUCLEOTIDE SEQUENCE [LARGE SCALE GENOMIC DNA]</scope>
    <source>
        <strain evidence="2">CCAP 1459/11A</strain>
    </source>
</reference>
<gene>
    <name evidence="1" type="ORF">PA905_06070</name>
</gene>
<dbReference type="Proteomes" id="UP000299794">
    <property type="component" value="Unassembled WGS sequence"/>
</dbReference>
<proteinExistence type="predicted"/>
<evidence type="ECO:0000313" key="2">
    <source>
        <dbReference type="Proteomes" id="UP000299794"/>
    </source>
</evidence>
<dbReference type="InterPro" id="IPR038573">
    <property type="entry name" value="BrnT_sf"/>
</dbReference>